<keyword evidence="2" id="KW-1185">Reference proteome</keyword>
<gene>
    <name evidence="1" type="ORF">BC351_34395</name>
</gene>
<evidence type="ECO:0000313" key="2">
    <source>
        <dbReference type="Proteomes" id="UP000190626"/>
    </source>
</evidence>
<dbReference type="AlphaFoldDB" id="A0A1V4HDJ7"/>
<dbReference type="EMBL" id="MBTG01000029">
    <property type="protein sequence ID" value="OPH51904.1"/>
    <property type="molecule type" value="Genomic_DNA"/>
</dbReference>
<name>A0A1V4HDJ7_9BACL</name>
<evidence type="ECO:0008006" key="3">
    <source>
        <dbReference type="Google" id="ProtNLM"/>
    </source>
</evidence>
<protein>
    <recommendedName>
        <fullName evidence="3">DDE domain-containing protein</fullName>
    </recommendedName>
</protein>
<dbReference type="Proteomes" id="UP000190626">
    <property type="component" value="Unassembled WGS sequence"/>
</dbReference>
<proteinExistence type="predicted"/>
<sequence>MEQLTLETKLDLIKWRQYESAIILLTERGLKIYHTTIMRWVHELGPEIDKRIRSYLKPSNDSWRMDETYIKVKGQDQTLKGIEALHMIRKGQAENNSSVLSDVEWLNKIFGIVA</sequence>
<comment type="caution">
    <text evidence="1">The sequence shown here is derived from an EMBL/GenBank/DDBJ whole genome shotgun (WGS) entry which is preliminary data.</text>
</comment>
<evidence type="ECO:0000313" key="1">
    <source>
        <dbReference type="EMBL" id="OPH51904.1"/>
    </source>
</evidence>
<accession>A0A1V4HDJ7</accession>
<dbReference type="STRING" id="1469647.BC351_34395"/>
<organism evidence="1 2">
    <name type="scientific">Paenibacillus ferrarius</name>
    <dbReference type="NCBI Taxonomy" id="1469647"/>
    <lineage>
        <taxon>Bacteria</taxon>
        <taxon>Bacillati</taxon>
        <taxon>Bacillota</taxon>
        <taxon>Bacilli</taxon>
        <taxon>Bacillales</taxon>
        <taxon>Paenibacillaceae</taxon>
        <taxon>Paenibacillus</taxon>
    </lineage>
</organism>
<reference evidence="2" key="1">
    <citation type="submission" date="2016-07" db="EMBL/GenBank/DDBJ databases">
        <authorList>
            <person name="Florea S."/>
            <person name="Webb J.S."/>
            <person name="Jaromczyk J."/>
            <person name="Schardl C.L."/>
        </authorList>
    </citation>
    <scope>NUCLEOTIDE SEQUENCE [LARGE SCALE GENOMIC DNA]</scope>
    <source>
        <strain evidence="2">CY1</strain>
    </source>
</reference>